<organism evidence="2 3">
    <name type="scientific">Candidatus Shapirobacteria bacterium CG06_land_8_20_14_3_00_40_12</name>
    <dbReference type="NCBI Taxonomy" id="1974881"/>
    <lineage>
        <taxon>Bacteria</taxon>
        <taxon>Candidatus Shapironibacteriota</taxon>
    </lineage>
</organism>
<feature type="transmembrane region" description="Helical" evidence="1">
    <location>
        <begin position="7"/>
        <end position="25"/>
    </location>
</feature>
<accession>A0A2M7ASX4</accession>
<gene>
    <name evidence="2" type="ORF">COS78_00945</name>
</gene>
<name>A0A2M7ASX4_9BACT</name>
<protein>
    <submittedName>
        <fullName evidence="2">Uncharacterized protein</fullName>
    </submittedName>
</protein>
<keyword evidence="1" id="KW-1133">Transmembrane helix</keyword>
<dbReference type="Proteomes" id="UP000231407">
    <property type="component" value="Unassembled WGS sequence"/>
</dbReference>
<evidence type="ECO:0000256" key="1">
    <source>
        <dbReference type="SAM" id="Phobius"/>
    </source>
</evidence>
<proteinExistence type="predicted"/>
<dbReference type="EMBL" id="PEWA01000012">
    <property type="protein sequence ID" value="PIU73717.1"/>
    <property type="molecule type" value="Genomic_DNA"/>
</dbReference>
<comment type="caution">
    <text evidence="2">The sequence shown here is derived from an EMBL/GenBank/DDBJ whole genome shotgun (WGS) entry which is preliminary data.</text>
</comment>
<sequence>MIIRDSLFFLVFAVFTGVVLLPKLAQLSVNFDYYGLITSICFYIYSNSNTQNFTTAIFLIVFFLFIIITKFI</sequence>
<keyword evidence="1" id="KW-0472">Membrane</keyword>
<reference evidence="3" key="1">
    <citation type="submission" date="2017-09" db="EMBL/GenBank/DDBJ databases">
        <title>Depth-based differentiation of microbial function through sediment-hosted aquifers and enrichment of novel symbionts in the deep terrestrial subsurface.</title>
        <authorList>
            <person name="Probst A.J."/>
            <person name="Ladd B."/>
            <person name="Jarett J.K."/>
            <person name="Geller-Mcgrath D.E."/>
            <person name="Sieber C.M.K."/>
            <person name="Emerson J.B."/>
            <person name="Anantharaman K."/>
            <person name="Thomas B.C."/>
            <person name="Malmstrom R."/>
            <person name="Stieglmeier M."/>
            <person name="Klingl A."/>
            <person name="Woyke T."/>
            <person name="Ryan C.M."/>
            <person name="Banfield J.F."/>
        </authorList>
    </citation>
    <scope>NUCLEOTIDE SEQUENCE [LARGE SCALE GENOMIC DNA]</scope>
</reference>
<keyword evidence="1" id="KW-0812">Transmembrane</keyword>
<evidence type="ECO:0000313" key="2">
    <source>
        <dbReference type="EMBL" id="PIU73717.1"/>
    </source>
</evidence>
<dbReference type="AlphaFoldDB" id="A0A2M7ASX4"/>
<evidence type="ECO:0000313" key="3">
    <source>
        <dbReference type="Proteomes" id="UP000231407"/>
    </source>
</evidence>
<feature type="transmembrane region" description="Helical" evidence="1">
    <location>
        <begin position="53"/>
        <end position="71"/>
    </location>
</feature>